<dbReference type="SUPFAM" id="SSF54427">
    <property type="entry name" value="NTF2-like"/>
    <property type="match status" value="1"/>
</dbReference>
<accession>A0A857KTC6</accession>
<dbReference type="InterPro" id="IPR037401">
    <property type="entry name" value="SnoaL-like"/>
</dbReference>
<protein>
    <submittedName>
        <fullName evidence="2">DUF4440 domain-containing protein</fullName>
    </submittedName>
</protein>
<evidence type="ECO:0000313" key="2">
    <source>
        <dbReference type="EMBL" id="QHN38251.1"/>
    </source>
</evidence>
<sequence length="146" mass="16293">MQSEIEALRTLKAQYCRFLDTRDRDGWRSLFADDLVVRLDMAPATLGGDPQTAPPIEGADTFVSYTLGALDGVRSVHHVHTPEIELTSDDTATGIWAMEDWLIFPNGAELHGAGHYHETYRTTGDRWQITSLHLTRTVVKVTEPTA</sequence>
<dbReference type="CDD" id="cd00531">
    <property type="entry name" value="NTF2_like"/>
    <property type="match status" value="1"/>
</dbReference>
<dbReference type="RefSeq" id="WP_005193430.1">
    <property type="nucleotide sequence ID" value="NZ_CP045804.1"/>
</dbReference>
<dbReference type="Pfam" id="PF13577">
    <property type="entry name" value="SnoaL_4"/>
    <property type="match status" value="1"/>
</dbReference>
<dbReference type="InterPro" id="IPR032710">
    <property type="entry name" value="NTF2-like_dom_sf"/>
</dbReference>
<dbReference type="Gene3D" id="3.10.450.50">
    <property type="match status" value="1"/>
</dbReference>
<evidence type="ECO:0000259" key="1">
    <source>
        <dbReference type="Pfam" id="PF13577"/>
    </source>
</evidence>
<feature type="domain" description="SnoaL-like" evidence="1">
    <location>
        <begin position="4"/>
        <end position="132"/>
    </location>
</feature>
<name>A0A857KTC6_9ACTN</name>
<proteinExistence type="predicted"/>
<dbReference type="AlphaFoldDB" id="A0A857KTC6"/>
<dbReference type="EMBL" id="CP045810">
    <property type="protein sequence ID" value="QHN38251.1"/>
    <property type="molecule type" value="Genomic_DNA"/>
</dbReference>
<organism evidence="2">
    <name type="scientific">Gordonia amarae</name>
    <dbReference type="NCBI Taxonomy" id="36821"/>
    <lineage>
        <taxon>Bacteria</taxon>
        <taxon>Bacillati</taxon>
        <taxon>Actinomycetota</taxon>
        <taxon>Actinomycetes</taxon>
        <taxon>Mycobacteriales</taxon>
        <taxon>Gordoniaceae</taxon>
        <taxon>Gordonia</taxon>
    </lineage>
</organism>
<reference evidence="2" key="1">
    <citation type="journal article" date="2021" name="Nat. Microbiol.">
        <title>Cocultivation of an ultrasmall environmental parasitic bacterium with lytic ability against bacteria associated with wastewater foams.</title>
        <authorList>
            <person name="Batinovic S."/>
            <person name="Rose J.J.A."/>
            <person name="Ratcliffe J."/>
            <person name="Seviour R.J."/>
            <person name="Petrovski S."/>
        </authorList>
    </citation>
    <scope>NUCLEOTIDE SEQUENCE</scope>
    <source>
        <strain evidence="2">CON44</strain>
    </source>
</reference>
<gene>
    <name evidence="2" type="ORF">GII30_02790</name>
</gene>